<proteinExistence type="inferred from homology"/>
<dbReference type="OrthoDB" id="5738271at2"/>
<sequence length="145" mass="15119">MFNKTNNAPVVDTARKNTPQIPRPTNSAPSILATNLVITGDINTDGDVQIDGRVDGNIKAGKVTVGEQGIINGKIIANEVHVRGKVTGKVDAASIELAETANVQADLIQDKLMIANGAFFDGKCARKTAPTSSASVKKPTPKPSS</sequence>
<dbReference type="AlphaFoldDB" id="A0A420WK35"/>
<dbReference type="PANTHER" id="PTHR35024">
    <property type="entry name" value="HYPOTHETICAL CYTOSOLIC PROTEIN"/>
    <property type="match status" value="1"/>
</dbReference>
<dbReference type="RefSeq" id="WP_121099058.1">
    <property type="nucleotide sequence ID" value="NZ_RBII01000001.1"/>
</dbReference>
<dbReference type="Proteomes" id="UP000282211">
    <property type="component" value="Unassembled WGS sequence"/>
</dbReference>
<comment type="caution">
    <text evidence="3">The sequence shown here is derived from an EMBL/GenBank/DDBJ whole genome shotgun (WGS) entry which is preliminary data.</text>
</comment>
<keyword evidence="4" id="KW-1185">Reference proteome</keyword>
<dbReference type="InterPro" id="IPR007607">
    <property type="entry name" value="BacA/B"/>
</dbReference>
<evidence type="ECO:0000256" key="1">
    <source>
        <dbReference type="ARBA" id="ARBA00044755"/>
    </source>
</evidence>
<evidence type="ECO:0000313" key="3">
    <source>
        <dbReference type="EMBL" id="RKQ71265.1"/>
    </source>
</evidence>
<feature type="compositionally biased region" description="Polar residues" evidence="2">
    <location>
        <begin position="16"/>
        <end position="28"/>
    </location>
</feature>
<comment type="similarity">
    <text evidence="1">Belongs to the bactofilin family.</text>
</comment>
<dbReference type="InParanoid" id="A0A420WK35"/>
<dbReference type="EMBL" id="RBII01000001">
    <property type="protein sequence ID" value="RKQ71265.1"/>
    <property type="molecule type" value="Genomic_DNA"/>
</dbReference>
<evidence type="ECO:0000313" key="4">
    <source>
        <dbReference type="Proteomes" id="UP000282211"/>
    </source>
</evidence>
<gene>
    <name evidence="3" type="ORF">DES40_0578</name>
</gene>
<accession>A0A420WK35</accession>
<dbReference type="Pfam" id="PF04519">
    <property type="entry name" value="Bactofilin"/>
    <property type="match status" value="1"/>
</dbReference>
<organism evidence="3 4">
    <name type="scientific">Litorimonas taeanensis</name>
    <dbReference type="NCBI Taxonomy" id="568099"/>
    <lineage>
        <taxon>Bacteria</taxon>
        <taxon>Pseudomonadati</taxon>
        <taxon>Pseudomonadota</taxon>
        <taxon>Alphaproteobacteria</taxon>
        <taxon>Maricaulales</taxon>
        <taxon>Robiginitomaculaceae</taxon>
    </lineage>
</organism>
<reference evidence="3 4" key="1">
    <citation type="submission" date="2018-10" db="EMBL/GenBank/DDBJ databases">
        <title>Genomic Encyclopedia of Type Strains, Phase IV (KMG-IV): sequencing the most valuable type-strain genomes for metagenomic binning, comparative biology and taxonomic classification.</title>
        <authorList>
            <person name="Goeker M."/>
        </authorList>
    </citation>
    <scope>NUCLEOTIDE SEQUENCE [LARGE SCALE GENOMIC DNA]</scope>
    <source>
        <strain evidence="3 4">DSM 22008</strain>
    </source>
</reference>
<evidence type="ECO:0000256" key="2">
    <source>
        <dbReference type="SAM" id="MobiDB-lite"/>
    </source>
</evidence>
<name>A0A420WK35_9PROT</name>
<protein>
    <submittedName>
        <fullName evidence="3">Cytoskeletal protein CcmA (Bactofilin family)</fullName>
    </submittedName>
</protein>
<dbReference type="PANTHER" id="PTHR35024:SF4">
    <property type="entry name" value="POLYMER-FORMING CYTOSKELETAL PROTEIN"/>
    <property type="match status" value="1"/>
</dbReference>
<feature type="region of interest" description="Disordered" evidence="2">
    <location>
        <begin position="1"/>
        <end position="28"/>
    </location>
</feature>